<feature type="signal peptide" evidence="1">
    <location>
        <begin position="1"/>
        <end position="26"/>
    </location>
</feature>
<gene>
    <name evidence="2" type="ORF">EVAR_76882_1</name>
</gene>
<reference evidence="2 3" key="1">
    <citation type="journal article" date="2019" name="Commun. Biol.">
        <title>The bagworm genome reveals a unique fibroin gene that provides high tensile strength.</title>
        <authorList>
            <person name="Kono N."/>
            <person name="Nakamura H."/>
            <person name="Ohtoshi R."/>
            <person name="Tomita M."/>
            <person name="Numata K."/>
            <person name="Arakawa K."/>
        </authorList>
    </citation>
    <scope>NUCLEOTIDE SEQUENCE [LARGE SCALE GENOMIC DNA]</scope>
</reference>
<protein>
    <submittedName>
        <fullName evidence="2">Uncharacterized protein</fullName>
    </submittedName>
</protein>
<proteinExistence type="predicted"/>
<feature type="chain" id="PRO_5020024344" evidence="1">
    <location>
        <begin position="27"/>
        <end position="160"/>
    </location>
</feature>
<sequence>MSMKSMADLKLFFFILELFVPVSVYCQYGQSPCPDIFEYRTDGDSIYGWIELRSTSFTPVSVITLMVDFTVATRLSSLVMKLNNVSLVVVMANLYHPTAGYAVPQSLWDVSVIVNQISQSFDMARLELGTSWGLITNVTTDKLLTPKIYDLAFQVMKIIV</sequence>
<dbReference type="AlphaFoldDB" id="A0A4C1SHI4"/>
<evidence type="ECO:0000256" key="1">
    <source>
        <dbReference type="SAM" id="SignalP"/>
    </source>
</evidence>
<organism evidence="2 3">
    <name type="scientific">Eumeta variegata</name>
    <name type="common">Bagworm moth</name>
    <name type="synonym">Eumeta japonica</name>
    <dbReference type="NCBI Taxonomy" id="151549"/>
    <lineage>
        <taxon>Eukaryota</taxon>
        <taxon>Metazoa</taxon>
        <taxon>Ecdysozoa</taxon>
        <taxon>Arthropoda</taxon>
        <taxon>Hexapoda</taxon>
        <taxon>Insecta</taxon>
        <taxon>Pterygota</taxon>
        <taxon>Neoptera</taxon>
        <taxon>Endopterygota</taxon>
        <taxon>Lepidoptera</taxon>
        <taxon>Glossata</taxon>
        <taxon>Ditrysia</taxon>
        <taxon>Tineoidea</taxon>
        <taxon>Psychidae</taxon>
        <taxon>Oiketicinae</taxon>
        <taxon>Eumeta</taxon>
    </lineage>
</organism>
<comment type="caution">
    <text evidence="2">The sequence shown here is derived from an EMBL/GenBank/DDBJ whole genome shotgun (WGS) entry which is preliminary data.</text>
</comment>
<keyword evidence="3" id="KW-1185">Reference proteome</keyword>
<dbReference type="OrthoDB" id="6147874at2759"/>
<name>A0A4C1SHI4_EUMVA</name>
<dbReference type="EMBL" id="BGZK01000006">
    <property type="protein sequence ID" value="GBP00590.1"/>
    <property type="molecule type" value="Genomic_DNA"/>
</dbReference>
<evidence type="ECO:0000313" key="3">
    <source>
        <dbReference type="Proteomes" id="UP000299102"/>
    </source>
</evidence>
<evidence type="ECO:0000313" key="2">
    <source>
        <dbReference type="EMBL" id="GBP00590.1"/>
    </source>
</evidence>
<dbReference type="Proteomes" id="UP000299102">
    <property type="component" value="Unassembled WGS sequence"/>
</dbReference>
<accession>A0A4C1SHI4</accession>
<keyword evidence="1" id="KW-0732">Signal</keyword>